<accession>A0ABW0FH28</accession>
<feature type="transmembrane region" description="Helical" evidence="1">
    <location>
        <begin position="97"/>
        <end position="122"/>
    </location>
</feature>
<gene>
    <name evidence="3" type="ORF">ACFPK8_10610</name>
</gene>
<organism evidence="3 4">
    <name type="scientific">Brachybacterium tyrofermentans</name>
    <dbReference type="NCBI Taxonomy" id="47848"/>
    <lineage>
        <taxon>Bacteria</taxon>
        <taxon>Bacillati</taxon>
        <taxon>Actinomycetota</taxon>
        <taxon>Actinomycetes</taxon>
        <taxon>Micrococcales</taxon>
        <taxon>Dermabacteraceae</taxon>
        <taxon>Brachybacterium</taxon>
    </lineage>
</organism>
<evidence type="ECO:0000313" key="4">
    <source>
        <dbReference type="Proteomes" id="UP001595937"/>
    </source>
</evidence>
<feature type="domain" description="Low molecular weight protein antigen 6 PH" evidence="2">
    <location>
        <begin position="129"/>
        <end position="187"/>
    </location>
</feature>
<evidence type="ECO:0000313" key="3">
    <source>
        <dbReference type="EMBL" id="MFC5297961.1"/>
    </source>
</evidence>
<keyword evidence="1" id="KW-0472">Membrane</keyword>
<keyword evidence="4" id="KW-1185">Reference proteome</keyword>
<dbReference type="Proteomes" id="UP001595937">
    <property type="component" value="Unassembled WGS sequence"/>
</dbReference>
<proteinExistence type="predicted"/>
<protein>
    <submittedName>
        <fullName evidence="3">PH domain-containing protein</fullName>
    </submittedName>
</protein>
<sequence>MTIPRHLDPEPGVRTLLPDYSRSAATVERMVGTLQQEPTARGRTSRRIARTVRPADAMRDTLLRSVVSALALGSALVMGVAAVLLWTTTEDGHAPGIGLLLVLLALLGAATLSGLLGIRFGLVALATARSRLQISEEGLRVVGALRTRDVPWSRIVAVESRVIHPVHWLTVGLRLRDGARIVVPALDRHIWSYTRPSGQVVRALRAELRRRERAARGRL</sequence>
<dbReference type="Pfam" id="PF10756">
    <property type="entry name" value="bPH_6"/>
    <property type="match status" value="1"/>
</dbReference>
<dbReference type="RefSeq" id="WP_193118046.1">
    <property type="nucleotide sequence ID" value="NZ_BAAAIR010000034.1"/>
</dbReference>
<name>A0ABW0FH28_9MICO</name>
<feature type="transmembrane region" description="Helical" evidence="1">
    <location>
        <begin position="62"/>
        <end position="85"/>
    </location>
</feature>
<reference evidence="4" key="1">
    <citation type="journal article" date="2019" name="Int. J. Syst. Evol. Microbiol.">
        <title>The Global Catalogue of Microorganisms (GCM) 10K type strain sequencing project: providing services to taxonomists for standard genome sequencing and annotation.</title>
        <authorList>
            <consortium name="The Broad Institute Genomics Platform"/>
            <consortium name="The Broad Institute Genome Sequencing Center for Infectious Disease"/>
            <person name="Wu L."/>
            <person name="Ma J."/>
        </authorList>
    </citation>
    <scope>NUCLEOTIDE SEQUENCE [LARGE SCALE GENOMIC DNA]</scope>
    <source>
        <strain evidence="4">CGMCC 1.16455</strain>
    </source>
</reference>
<comment type="caution">
    <text evidence="3">The sequence shown here is derived from an EMBL/GenBank/DDBJ whole genome shotgun (WGS) entry which is preliminary data.</text>
</comment>
<evidence type="ECO:0000259" key="2">
    <source>
        <dbReference type="Pfam" id="PF10756"/>
    </source>
</evidence>
<keyword evidence="1" id="KW-1133">Transmembrane helix</keyword>
<evidence type="ECO:0000256" key="1">
    <source>
        <dbReference type="SAM" id="Phobius"/>
    </source>
</evidence>
<keyword evidence="1" id="KW-0812">Transmembrane</keyword>
<dbReference type="InterPro" id="IPR019692">
    <property type="entry name" value="CFP-6_PH"/>
</dbReference>
<dbReference type="GeneID" id="303297054"/>
<dbReference type="EMBL" id="JBHSLN010000023">
    <property type="protein sequence ID" value="MFC5297961.1"/>
    <property type="molecule type" value="Genomic_DNA"/>
</dbReference>